<protein>
    <submittedName>
        <fullName evidence="1">Uncharacterized protein</fullName>
    </submittedName>
</protein>
<dbReference type="OrthoDB" id="5688154at2"/>
<organism evidence="1 2">
    <name type="scientific">Sphingopyxis flava</name>
    <dbReference type="NCBI Taxonomy" id="1507287"/>
    <lineage>
        <taxon>Bacteria</taxon>
        <taxon>Pseudomonadati</taxon>
        <taxon>Pseudomonadota</taxon>
        <taxon>Alphaproteobacteria</taxon>
        <taxon>Sphingomonadales</taxon>
        <taxon>Sphingomonadaceae</taxon>
        <taxon>Sphingopyxis</taxon>
    </lineage>
</organism>
<evidence type="ECO:0000313" key="1">
    <source>
        <dbReference type="EMBL" id="SKB32815.1"/>
    </source>
</evidence>
<accession>A0A1T5AD45</accession>
<reference evidence="2" key="1">
    <citation type="submission" date="2017-02" db="EMBL/GenBank/DDBJ databases">
        <authorList>
            <person name="Varghese N."/>
            <person name="Submissions S."/>
        </authorList>
    </citation>
    <scope>NUCLEOTIDE SEQUENCE [LARGE SCALE GENOMIC DNA]</scope>
    <source>
        <strain evidence="2">R11H</strain>
    </source>
</reference>
<keyword evidence="2" id="KW-1185">Reference proteome</keyword>
<dbReference type="EMBL" id="FUYP01000003">
    <property type="protein sequence ID" value="SKB32815.1"/>
    <property type="molecule type" value="Genomic_DNA"/>
</dbReference>
<proteinExistence type="predicted"/>
<gene>
    <name evidence="1" type="ORF">SAMN06295937_1003113</name>
</gene>
<dbReference type="AlphaFoldDB" id="A0A1T5AD45"/>
<sequence length="221" mass="24331">MPKFCKKPVVIEASQWYKNGDHPADYAADVEGFENDEPRTWSSEEAKAKGWEGQVVRYYRKPGDSGERHCEQCSNKMRAHGWIDTLEGGHVVCPGDWIITGVAGERYPCKPDIFEATYNAAADGEQEVHSHYNPPAFPHVFTDSFGDAMLFPGMSLRDWFAGQLAAAEVASAGANEFAAEALSDAAAQAGQTIEERIAFNAYRVADAMLALSYEAIKDRQS</sequence>
<evidence type="ECO:0000313" key="2">
    <source>
        <dbReference type="Proteomes" id="UP000190044"/>
    </source>
</evidence>
<dbReference type="RefSeq" id="WP_079637301.1">
    <property type="nucleotide sequence ID" value="NZ_FUYP01000003.1"/>
</dbReference>
<dbReference type="Proteomes" id="UP000190044">
    <property type="component" value="Unassembled WGS sequence"/>
</dbReference>
<name>A0A1T5AD45_9SPHN</name>